<protein>
    <recommendedName>
        <fullName evidence="4">Lipoprotein</fullName>
    </recommendedName>
</protein>
<gene>
    <name evidence="2" type="ORF">CJ192_02055</name>
</gene>
<organism evidence="2 3">
    <name type="scientific">Anaerococcus hydrogenalis</name>
    <dbReference type="NCBI Taxonomy" id="33029"/>
    <lineage>
        <taxon>Bacteria</taxon>
        <taxon>Bacillati</taxon>
        <taxon>Bacillota</taxon>
        <taxon>Tissierellia</taxon>
        <taxon>Tissierellales</taxon>
        <taxon>Peptoniphilaceae</taxon>
        <taxon>Anaerococcus</taxon>
    </lineage>
</organism>
<keyword evidence="1" id="KW-0732">Signal</keyword>
<dbReference type="PROSITE" id="PS51257">
    <property type="entry name" value="PROKAR_LIPOPROTEIN"/>
    <property type="match status" value="1"/>
</dbReference>
<dbReference type="AlphaFoldDB" id="A0A2N6UL61"/>
<feature type="chain" id="PRO_5014788912" description="Lipoprotein" evidence="1">
    <location>
        <begin position="23"/>
        <end position="490"/>
    </location>
</feature>
<dbReference type="GeneID" id="84577961"/>
<evidence type="ECO:0000313" key="2">
    <source>
        <dbReference type="EMBL" id="PMC82536.1"/>
    </source>
</evidence>
<reference evidence="2 3" key="1">
    <citation type="submission" date="2017-09" db="EMBL/GenBank/DDBJ databases">
        <title>Bacterial strain isolated from the female urinary microbiota.</title>
        <authorList>
            <person name="Thomas-White K."/>
            <person name="Kumar N."/>
            <person name="Forster S."/>
            <person name="Putonti C."/>
            <person name="Lawley T."/>
            <person name="Wolfe A.J."/>
        </authorList>
    </citation>
    <scope>NUCLEOTIDE SEQUENCE [LARGE SCALE GENOMIC DNA]</scope>
    <source>
        <strain evidence="2 3">UMB0204</strain>
    </source>
</reference>
<accession>A0A2N6UL61</accession>
<proteinExistence type="predicted"/>
<evidence type="ECO:0000313" key="3">
    <source>
        <dbReference type="Proteomes" id="UP000235658"/>
    </source>
</evidence>
<feature type="signal peptide" evidence="1">
    <location>
        <begin position="1"/>
        <end position="22"/>
    </location>
</feature>
<dbReference type="EMBL" id="PNHP01000001">
    <property type="protein sequence ID" value="PMC82536.1"/>
    <property type="molecule type" value="Genomic_DNA"/>
</dbReference>
<dbReference type="Proteomes" id="UP000235658">
    <property type="component" value="Unassembled WGS sequence"/>
</dbReference>
<evidence type="ECO:0008006" key="4">
    <source>
        <dbReference type="Google" id="ProtNLM"/>
    </source>
</evidence>
<comment type="caution">
    <text evidence="2">The sequence shown here is derived from an EMBL/GenBank/DDBJ whole genome shotgun (WGS) entry which is preliminary data.</text>
</comment>
<dbReference type="RefSeq" id="WP_102197578.1">
    <property type="nucleotide sequence ID" value="NZ_CAUPDS010000001.1"/>
</dbReference>
<sequence length="490" mass="57002">MNKFKKISLFFLLLILTSCSFGRPEDVTELIESPKQENPIIKGTWQVEEIKKTGKNELSGIKLKDKLYIDNNLVALNEDYAFPPKFSSKFVNLKSYLESRSLDFDFSSDKYVKILTANQGQLYNKDFVILSKKKIFFIQDDCVIILKKIKNSVDRSIISTYAKKASKERSTSKTGEKVEKDITVLIGARERVDTDSNNPNYYYYTYCVRLEPNKMARIEKSEHIFFPHQEEFWRLRCKMDANNKTYNKIDAYPIKLEKEINKKENKEKYTLENDDINLKINFVNEDYISFDYNLISEKLPITKYAVVKTDDLKSNSFMSINEFTGDKKSNEIFKKIIYDKISSNLSLSKDGNISYDYTNFGLVRNFGLWQMQSSYQLEKNDSLEQKTFPIELAIDKNFSNQNNKDITVDQIKNINGQARDYFGLANGQYVAVQSPDEILFYGIKNGLIDPNPKFSIKLANSTQIIMFEQGLGSYAEKWEKTFNDNNIIIH</sequence>
<evidence type="ECO:0000256" key="1">
    <source>
        <dbReference type="SAM" id="SignalP"/>
    </source>
</evidence>
<name>A0A2N6UL61_9FIRM</name>